<accession>A0A8S2AJ46</accession>
<evidence type="ECO:0000313" key="13">
    <source>
        <dbReference type="Proteomes" id="UP000682877"/>
    </source>
</evidence>
<dbReference type="EMBL" id="LR999456">
    <property type="protein sequence ID" value="CAE6088726.1"/>
    <property type="molecule type" value="Genomic_DNA"/>
</dbReference>
<gene>
    <name evidence="12" type="ORF">AARE701A_LOCUS14654</name>
</gene>
<dbReference type="GO" id="GO:0016020">
    <property type="term" value="C:membrane"/>
    <property type="evidence" value="ECO:0007669"/>
    <property type="project" value="UniProtKB-SubCell"/>
</dbReference>
<dbReference type="InterPro" id="IPR013320">
    <property type="entry name" value="ConA-like_dom_sf"/>
</dbReference>
<evidence type="ECO:0000259" key="11">
    <source>
        <dbReference type="Pfam" id="PF00139"/>
    </source>
</evidence>
<evidence type="ECO:0000313" key="12">
    <source>
        <dbReference type="EMBL" id="CAE6088726.1"/>
    </source>
</evidence>
<evidence type="ECO:0000256" key="9">
    <source>
        <dbReference type="ARBA" id="ARBA00023170"/>
    </source>
</evidence>
<evidence type="ECO:0000256" key="2">
    <source>
        <dbReference type="ARBA" id="ARBA00022692"/>
    </source>
</evidence>
<keyword evidence="2 10" id="KW-0812">Transmembrane</keyword>
<keyword evidence="7 10" id="KW-1133">Transmembrane helix</keyword>
<evidence type="ECO:0000256" key="8">
    <source>
        <dbReference type="ARBA" id="ARBA00023136"/>
    </source>
</evidence>
<keyword evidence="5" id="KW-0547">Nucleotide-binding</keyword>
<dbReference type="InterPro" id="IPR011009">
    <property type="entry name" value="Kinase-like_dom_sf"/>
</dbReference>
<comment type="subcellular location">
    <subcellularLocation>
        <location evidence="1">Membrane</location>
        <topology evidence="1">Single-pass type I membrane protein</topology>
    </subcellularLocation>
</comment>
<proteinExistence type="predicted"/>
<dbReference type="InterPro" id="IPR050528">
    <property type="entry name" value="L-type_Lectin-RKs"/>
</dbReference>
<sequence>MTLESRIVSVEFDTRKSHPDDLDGNHVALNVNNINSVVQESLSGRGIKIDSGVDLTAHVRYDGKNLSVYVSRNLEVFEQRNLVFSRAIDLSAYLPETVYVGFTASTSNFTELNCVRSWKFEGLEIDGNGNMLWLWITIPIVFIVVIGAFLGALYLRSRSKAGATNPDIEAELDNCAANPQKFKLRELKKATGNFGAENKLGQGGFGMVFKGKWQGKKPSYVLVKENQSNYNNSIVNWLWELYRNETIMDAADPGMGSLFDKEEVKSVLLLGLACCHPNPNQRPSMKTVLKVLTGETSPPDVPTERPAFVWPAMPPSFSDIDYSLTGSQINSLTELTGR</sequence>
<feature type="domain" description="Legume lectin" evidence="11">
    <location>
        <begin position="4"/>
        <end position="122"/>
    </location>
</feature>
<organism evidence="12 13">
    <name type="scientific">Arabidopsis arenosa</name>
    <name type="common">Sand rock-cress</name>
    <name type="synonym">Cardaminopsis arenosa</name>
    <dbReference type="NCBI Taxonomy" id="38785"/>
    <lineage>
        <taxon>Eukaryota</taxon>
        <taxon>Viridiplantae</taxon>
        <taxon>Streptophyta</taxon>
        <taxon>Embryophyta</taxon>
        <taxon>Tracheophyta</taxon>
        <taxon>Spermatophyta</taxon>
        <taxon>Magnoliopsida</taxon>
        <taxon>eudicotyledons</taxon>
        <taxon>Gunneridae</taxon>
        <taxon>Pentapetalae</taxon>
        <taxon>rosids</taxon>
        <taxon>malvids</taxon>
        <taxon>Brassicales</taxon>
        <taxon>Brassicaceae</taxon>
        <taxon>Camelineae</taxon>
        <taxon>Arabidopsis</taxon>
    </lineage>
</organism>
<dbReference type="GO" id="GO:0005524">
    <property type="term" value="F:ATP binding"/>
    <property type="evidence" value="ECO:0007669"/>
    <property type="project" value="UniProtKB-KW"/>
</dbReference>
<evidence type="ECO:0000256" key="3">
    <source>
        <dbReference type="ARBA" id="ARBA00022729"/>
    </source>
</evidence>
<dbReference type="PANTHER" id="PTHR27007">
    <property type="match status" value="1"/>
</dbReference>
<keyword evidence="13" id="KW-1185">Reference proteome</keyword>
<evidence type="ECO:0000256" key="4">
    <source>
        <dbReference type="ARBA" id="ARBA00022734"/>
    </source>
</evidence>
<dbReference type="Proteomes" id="UP000682877">
    <property type="component" value="Chromosome 6"/>
</dbReference>
<evidence type="ECO:0000256" key="10">
    <source>
        <dbReference type="SAM" id="Phobius"/>
    </source>
</evidence>
<name>A0A8S2AJ46_ARAAE</name>
<evidence type="ECO:0000256" key="1">
    <source>
        <dbReference type="ARBA" id="ARBA00004479"/>
    </source>
</evidence>
<keyword evidence="9" id="KW-0675">Receptor</keyword>
<protein>
    <recommendedName>
        <fullName evidence="11">Legume lectin domain-containing protein</fullName>
    </recommendedName>
</protein>
<evidence type="ECO:0000256" key="6">
    <source>
        <dbReference type="ARBA" id="ARBA00022840"/>
    </source>
</evidence>
<dbReference type="SUPFAM" id="SSF56112">
    <property type="entry name" value="Protein kinase-like (PK-like)"/>
    <property type="match status" value="1"/>
</dbReference>
<dbReference type="SUPFAM" id="SSF49899">
    <property type="entry name" value="Concanavalin A-like lectins/glucanases"/>
    <property type="match status" value="1"/>
</dbReference>
<reference evidence="12" key="1">
    <citation type="submission" date="2021-01" db="EMBL/GenBank/DDBJ databases">
        <authorList>
            <person name="Bezrukov I."/>
        </authorList>
    </citation>
    <scope>NUCLEOTIDE SEQUENCE</scope>
</reference>
<evidence type="ECO:0000256" key="5">
    <source>
        <dbReference type="ARBA" id="ARBA00022741"/>
    </source>
</evidence>
<dbReference type="Gene3D" id="2.60.120.200">
    <property type="match status" value="1"/>
</dbReference>
<dbReference type="Pfam" id="PF00139">
    <property type="entry name" value="Lectin_legB"/>
    <property type="match status" value="1"/>
</dbReference>
<evidence type="ECO:0000256" key="7">
    <source>
        <dbReference type="ARBA" id="ARBA00022989"/>
    </source>
</evidence>
<keyword evidence="4" id="KW-0430">Lectin</keyword>
<keyword evidence="3" id="KW-0732">Signal</keyword>
<keyword evidence="6" id="KW-0067">ATP-binding</keyword>
<dbReference type="InterPro" id="IPR001220">
    <property type="entry name" value="Legume_lectin_dom"/>
</dbReference>
<feature type="transmembrane region" description="Helical" evidence="10">
    <location>
        <begin position="132"/>
        <end position="155"/>
    </location>
</feature>
<dbReference type="Gene3D" id="1.10.510.10">
    <property type="entry name" value="Transferase(Phosphotransferase) domain 1"/>
    <property type="match status" value="1"/>
</dbReference>
<dbReference type="GO" id="GO:0030246">
    <property type="term" value="F:carbohydrate binding"/>
    <property type="evidence" value="ECO:0007669"/>
    <property type="project" value="UniProtKB-KW"/>
</dbReference>
<dbReference type="AlphaFoldDB" id="A0A8S2AJ46"/>
<keyword evidence="8 10" id="KW-0472">Membrane</keyword>